<name>A0ABW4XG17_9GAMM</name>
<accession>A0ABW4XG17</accession>
<sequence>MNGRTLMLTVAALLLSACTNTVYVAVPVSQPDAEIAKNQEWLEDIEEGDTLVLHTHTGHSYRFTLEGKQFAADTAGVIPKDNPSMVEIHQMEGRKKMEPVISPDDPEVVEEEKGWQFPWWTPSVVTGTLALILLL</sequence>
<dbReference type="PROSITE" id="PS51257">
    <property type="entry name" value="PROKAR_LIPOPROTEIN"/>
    <property type="match status" value="1"/>
</dbReference>
<dbReference type="EMBL" id="JBHUHT010000003">
    <property type="protein sequence ID" value="MFD2094441.1"/>
    <property type="molecule type" value="Genomic_DNA"/>
</dbReference>
<protein>
    <submittedName>
        <fullName evidence="2">Uncharacterized protein</fullName>
    </submittedName>
</protein>
<keyword evidence="1" id="KW-0732">Signal</keyword>
<evidence type="ECO:0000256" key="1">
    <source>
        <dbReference type="SAM" id="SignalP"/>
    </source>
</evidence>
<evidence type="ECO:0000313" key="2">
    <source>
        <dbReference type="EMBL" id="MFD2094441.1"/>
    </source>
</evidence>
<keyword evidence="3" id="KW-1185">Reference proteome</keyword>
<evidence type="ECO:0000313" key="3">
    <source>
        <dbReference type="Proteomes" id="UP001597380"/>
    </source>
</evidence>
<reference evidence="3" key="1">
    <citation type="journal article" date="2019" name="Int. J. Syst. Evol. Microbiol.">
        <title>The Global Catalogue of Microorganisms (GCM) 10K type strain sequencing project: providing services to taxonomists for standard genome sequencing and annotation.</title>
        <authorList>
            <consortium name="The Broad Institute Genomics Platform"/>
            <consortium name="The Broad Institute Genome Sequencing Center for Infectious Disease"/>
            <person name="Wu L."/>
            <person name="Ma J."/>
        </authorList>
    </citation>
    <scope>NUCLEOTIDE SEQUENCE [LARGE SCALE GENOMIC DNA]</scope>
    <source>
        <strain evidence="3">CGMCC 1.10992</strain>
    </source>
</reference>
<dbReference type="RefSeq" id="WP_345337723.1">
    <property type="nucleotide sequence ID" value="NZ_BAABLI010000003.1"/>
</dbReference>
<gene>
    <name evidence="2" type="ORF">ACFSJ3_00450</name>
</gene>
<dbReference type="Proteomes" id="UP001597380">
    <property type="component" value="Unassembled WGS sequence"/>
</dbReference>
<organism evidence="2 3">
    <name type="scientific">Corallincola platygyrae</name>
    <dbReference type="NCBI Taxonomy" id="1193278"/>
    <lineage>
        <taxon>Bacteria</taxon>
        <taxon>Pseudomonadati</taxon>
        <taxon>Pseudomonadota</taxon>
        <taxon>Gammaproteobacteria</taxon>
        <taxon>Alteromonadales</taxon>
        <taxon>Psychromonadaceae</taxon>
        <taxon>Corallincola</taxon>
    </lineage>
</organism>
<feature type="signal peptide" evidence="1">
    <location>
        <begin position="1"/>
        <end position="24"/>
    </location>
</feature>
<feature type="chain" id="PRO_5046440596" evidence="1">
    <location>
        <begin position="25"/>
        <end position="135"/>
    </location>
</feature>
<proteinExistence type="predicted"/>
<comment type="caution">
    <text evidence="2">The sequence shown here is derived from an EMBL/GenBank/DDBJ whole genome shotgun (WGS) entry which is preliminary data.</text>
</comment>